<accession>A0AAV4BH01</accession>
<comment type="caution">
    <text evidence="1">The sequence shown here is derived from an EMBL/GenBank/DDBJ whole genome shotgun (WGS) entry which is preliminary data.</text>
</comment>
<sequence>MTSTIMTRKVTCLMERPWLPVRSLVLLQPLYSTDNSFTSGKLPPKRFSLVKLASITNPQNKNMISGFHALRQARAPVAGLEPATEGSLQISGRFCYSFWHQCLLEREQSGEVYECPKKDTIENSSQTSKRPRSMLMRFLCPFCRFNIELEH</sequence>
<dbReference type="Proteomes" id="UP000735302">
    <property type="component" value="Unassembled WGS sequence"/>
</dbReference>
<keyword evidence="2" id="KW-1185">Reference proteome</keyword>
<protein>
    <recommendedName>
        <fullName evidence="3">Nanos-type domain-containing protein</fullName>
    </recommendedName>
</protein>
<evidence type="ECO:0000313" key="1">
    <source>
        <dbReference type="EMBL" id="GFO18136.1"/>
    </source>
</evidence>
<organism evidence="1 2">
    <name type="scientific">Plakobranchus ocellatus</name>
    <dbReference type="NCBI Taxonomy" id="259542"/>
    <lineage>
        <taxon>Eukaryota</taxon>
        <taxon>Metazoa</taxon>
        <taxon>Spiralia</taxon>
        <taxon>Lophotrochozoa</taxon>
        <taxon>Mollusca</taxon>
        <taxon>Gastropoda</taxon>
        <taxon>Heterobranchia</taxon>
        <taxon>Euthyneura</taxon>
        <taxon>Panpulmonata</taxon>
        <taxon>Sacoglossa</taxon>
        <taxon>Placobranchoidea</taxon>
        <taxon>Plakobranchidae</taxon>
        <taxon>Plakobranchus</taxon>
    </lineage>
</organism>
<proteinExistence type="predicted"/>
<name>A0AAV4BH01_9GAST</name>
<gene>
    <name evidence="1" type="ORF">PoB_004464100</name>
</gene>
<evidence type="ECO:0008006" key="3">
    <source>
        <dbReference type="Google" id="ProtNLM"/>
    </source>
</evidence>
<reference evidence="1 2" key="1">
    <citation type="journal article" date="2021" name="Elife">
        <title>Chloroplast acquisition without the gene transfer in kleptoplastic sea slugs, Plakobranchus ocellatus.</title>
        <authorList>
            <person name="Maeda T."/>
            <person name="Takahashi S."/>
            <person name="Yoshida T."/>
            <person name="Shimamura S."/>
            <person name="Takaki Y."/>
            <person name="Nagai Y."/>
            <person name="Toyoda A."/>
            <person name="Suzuki Y."/>
            <person name="Arimoto A."/>
            <person name="Ishii H."/>
            <person name="Satoh N."/>
            <person name="Nishiyama T."/>
            <person name="Hasebe M."/>
            <person name="Maruyama T."/>
            <person name="Minagawa J."/>
            <person name="Obokata J."/>
            <person name="Shigenobu S."/>
        </authorList>
    </citation>
    <scope>NUCLEOTIDE SEQUENCE [LARGE SCALE GENOMIC DNA]</scope>
</reference>
<dbReference type="AlphaFoldDB" id="A0AAV4BH01"/>
<evidence type="ECO:0000313" key="2">
    <source>
        <dbReference type="Proteomes" id="UP000735302"/>
    </source>
</evidence>
<dbReference type="EMBL" id="BLXT01004931">
    <property type="protein sequence ID" value="GFO18136.1"/>
    <property type="molecule type" value="Genomic_DNA"/>
</dbReference>